<sequence>MADESQSMGDFELDDDEDEPGDIELKQRKSGVLYFSRIPPKFTPSRLQEYFEKHAPGLIGRVHCTGFPSKPTISSVGTKNYDYFMLPVLANFHEISCREIFPLQNRTAARY</sequence>
<protein>
    <submittedName>
        <fullName evidence="2">Uncharacterized protein</fullName>
    </submittedName>
</protein>
<comment type="caution">
    <text evidence="2">The sequence shown here is derived from an EMBL/GenBank/DDBJ whole genome shotgun (WGS) entry which is preliminary data.</text>
</comment>
<proteinExistence type="predicted"/>
<feature type="compositionally biased region" description="Acidic residues" evidence="1">
    <location>
        <begin position="11"/>
        <end position="22"/>
    </location>
</feature>
<feature type="region of interest" description="Disordered" evidence="1">
    <location>
        <begin position="1"/>
        <end position="22"/>
    </location>
</feature>
<organism evidence="2 3">
    <name type="scientific">Ancylostoma ceylanicum</name>
    <dbReference type="NCBI Taxonomy" id="53326"/>
    <lineage>
        <taxon>Eukaryota</taxon>
        <taxon>Metazoa</taxon>
        <taxon>Ecdysozoa</taxon>
        <taxon>Nematoda</taxon>
        <taxon>Chromadorea</taxon>
        <taxon>Rhabditida</taxon>
        <taxon>Rhabditina</taxon>
        <taxon>Rhabditomorpha</taxon>
        <taxon>Strongyloidea</taxon>
        <taxon>Ancylostomatidae</taxon>
        <taxon>Ancylostomatinae</taxon>
        <taxon>Ancylostoma</taxon>
    </lineage>
</organism>
<gene>
    <name evidence="2" type="primary">Acey_s0015.g2534</name>
    <name evidence="2" type="ORF">Y032_0015g2534</name>
</gene>
<name>A0A016V923_9BILA</name>
<dbReference type="STRING" id="53326.A0A016V923"/>
<reference evidence="3" key="1">
    <citation type="journal article" date="2015" name="Nat. Genet.">
        <title>The genome and transcriptome of the zoonotic hookworm Ancylostoma ceylanicum identify infection-specific gene families.</title>
        <authorList>
            <person name="Schwarz E.M."/>
            <person name="Hu Y."/>
            <person name="Antoshechkin I."/>
            <person name="Miller M.M."/>
            <person name="Sternberg P.W."/>
            <person name="Aroian R.V."/>
        </authorList>
    </citation>
    <scope>NUCLEOTIDE SEQUENCE</scope>
    <source>
        <strain evidence="3">HY135</strain>
    </source>
</reference>
<keyword evidence="3" id="KW-1185">Reference proteome</keyword>
<evidence type="ECO:0000256" key="1">
    <source>
        <dbReference type="SAM" id="MobiDB-lite"/>
    </source>
</evidence>
<accession>A0A016V923</accession>
<dbReference type="OrthoDB" id="287393at2759"/>
<evidence type="ECO:0000313" key="3">
    <source>
        <dbReference type="Proteomes" id="UP000024635"/>
    </source>
</evidence>
<dbReference type="Proteomes" id="UP000024635">
    <property type="component" value="Unassembled WGS sequence"/>
</dbReference>
<evidence type="ECO:0000313" key="2">
    <source>
        <dbReference type="EMBL" id="EYC23228.1"/>
    </source>
</evidence>
<dbReference type="EMBL" id="JARK01001351">
    <property type="protein sequence ID" value="EYC23228.1"/>
    <property type="molecule type" value="Genomic_DNA"/>
</dbReference>
<dbReference type="AlphaFoldDB" id="A0A016V923"/>